<proteinExistence type="predicted"/>
<feature type="compositionally biased region" description="Acidic residues" evidence="1">
    <location>
        <begin position="185"/>
        <end position="194"/>
    </location>
</feature>
<keyword evidence="3" id="KW-1185">Reference proteome</keyword>
<evidence type="ECO:0000313" key="3">
    <source>
        <dbReference type="Proteomes" id="UP000319160"/>
    </source>
</evidence>
<name>A0A553HS49_9PEZI</name>
<gene>
    <name evidence="2" type="ORF">FHL15_008354</name>
</gene>
<dbReference type="OrthoDB" id="4825861at2759"/>
<feature type="compositionally biased region" description="Basic and acidic residues" evidence="1">
    <location>
        <begin position="150"/>
        <end position="161"/>
    </location>
</feature>
<feature type="compositionally biased region" description="Low complexity" evidence="1">
    <location>
        <begin position="14"/>
        <end position="73"/>
    </location>
</feature>
<evidence type="ECO:0000313" key="2">
    <source>
        <dbReference type="EMBL" id="TRX90775.1"/>
    </source>
</evidence>
<dbReference type="Proteomes" id="UP000319160">
    <property type="component" value="Unassembled WGS sequence"/>
</dbReference>
<evidence type="ECO:0000256" key="1">
    <source>
        <dbReference type="SAM" id="MobiDB-lite"/>
    </source>
</evidence>
<dbReference type="EMBL" id="VFLP01000052">
    <property type="protein sequence ID" value="TRX90775.1"/>
    <property type="molecule type" value="Genomic_DNA"/>
</dbReference>
<organism evidence="2 3">
    <name type="scientific">Xylaria flabelliformis</name>
    <dbReference type="NCBI Taxonomy" id="2512241"/>
    <lineage>
        <taxon>Eukaryota</taxon>
        <taxon>Fungi</taxon>
        <taxon>Dikarya</taxon>
        <taxon>Ascomycota</taxon>
        <taxon>Pezizomycotina</taxon>
        <taxon>Sordariomycetes</taxon>
        <taxon>Xylariomycetidae</taxon>
        <taxon>Xylariales</taxon>
        <taxon>Xylariaceae</taxon>
        <taxon>Xylaria</taxon>
    </lineage>
</organism>
<sequence length="194" mass="21310">MSFGKWSFGSRNRSTASSGKSDMSTSSSSTTRTSSPNNRGSGSGSSSNRNSKTSSSSTSSSSSRLSWFRSSNRPPKRRSIISRDDPAFARLHKPFTPQNLEHQKMLSTFEWTFDDDMDCKRRRTSLSLSPCASRNTTVDDYAPDCGYGYGDRETQHSHDHALPPNGRQNTLSGPFANLSMRDGSGEDLDLENAS</sequence>
<dbReference type="AlphaFoldDB" id="A0A553HS49"/>
<accession>A0A553HS49</accession>
<reference evidence="3" key="1">
    <citation type="submission" date="2019-06" db="EMBL/GenBank/DDBJ databases">
        <title>Draft genome sequence of the griseofulvin-producing fungus Xylaria cubensis strain G536.</title>
        <authorList>
            <person name="Mead M.E."/>
            <person name="Raja H.A."/>
            <person name="Steenwyk J.L."/>
            <person name="Knowles S.L."/>
            <person name="Oberlies N.H."/>
            <person name="Rokas A."/>
        </authorList>
    </citation>
    <scope>NUCLEOTIDE SEQUENCE [LARGE SCALE GENOMIC DNA]</scope>
    <source>
        <strain evidence="3">G536</strain>
    </source>
</reference>
<comment type="caution">
    <text evidence="2">The sequence shown here is derived from an EMBL/GenBank/DDBJ whole genome shotgun (WGS) entry which is preliminary data.</text>
</comment>
<feature type="region of interest" description="Disordered" evidence="1">
    <location>
        <begin position="1"/>
        <end position="95"/>
    </location>
</feature>
<feature type="region of interest" description="Disordered" evidence="1">
    <location>
        <begin position="149"/>
        <end position="194"/>
    </location>
</feature>
<protein>
    <submittedName>
        <fullName evidence="2">Uncharacterized protein</fullName>
    </submittedName>
</protein>